<organism evidence="3 4">
    <name type="scientific">Allocoleopsis franciscana PCC 7113</name>
    <dbReference type="NCBI Taxonomy" id="1173027"/>
    <lineage>
        <taxon>Bacteria</taxon>
        <taxon>Bacillati</taxon>
        <taxon>Cyanobacteriota</taxon>
        <taxon>Cyanophyceae</taxon>
        <taxon>Coleofasciculales</taxon>
        <taxon>Coleofasciculaceae</taxon>
        <taxon>Allocoleopsis</taxon>
        <taxon>Allocoleopsis franciscana</taxon>
    </lineage>
</organism>
<evidence type="ECO:0000259" key="2">
    <source>
        <dbReference type="Pfam" id="PF08239"/>
    </source>
</evidence>
<dbReference type="Pfam" id="PF08239">
    <property type="entry name" value="SH3_3"/>
    <property type="match status" value="1"/>
</dbReference>
<proteinExistence type="predicted"/>
<dbReference type="Proteomes" id="UP000010471">
    <property type="component" value="Chromosome"/>
</dbReference>
<feature type="signal peptide" evidence="1">
    <location>
        <begin position="1"/>
        <end position="30"/>
    </location>
</feature>
<accession>K9WMI1</accession>
<gene>
    <name evidence="3" type="ORF">Mic7113_5778</name>
</gene>
<dbReference type="AlphaFoldDB" id="K9WMI1"/>
<evidence type="ECO:0000313" key="4">
    <source>
        <dbReference type="Proteomes" id="UP000010471"/>
    </source>
</evidence>
<dbReference type="HOGENOM" id="CLU_082705_0_0_3"/>
<dbReference type="OrthoDB" id="574458at2"/>
<protein>
    <submittedName>
        <fullName evidence="3">SH3 domain-containing protein</fullName>
    </submittedName>
</protein>
<dbReference type="InterPro" id="IPR003646">
    <property type="entry name" value="SH3-like_bac-type"/>
</dbReference>
<name>K9WMI1_9CYAN</name>
<feature type="chain" id="PRO_5003937480" evidence="1">
    <location>
        <begin position="31"/>
        <end position="206"/>
    </location>
</feature>
<dbReference type="EMBL" id="CP003630">
    <property type="protein sequence ID" value="AFZ21403.1"/>
    <property type="molecule type" value="Genomic_DNA"/>
</dbReference>
<dbReference type="Gene3D" id="2.30.30.40">
    <property type="entry name" value="SH3 Domains"/>
    <property type="match status" value="1"/>
</dbReference>
<evidence type="ECO:0000256" key="1">
    <source>
        <dbReference type="SAM" id="SignalP"/>
    </source>
</evidence>
<reference evidence="3 4" key="1">
    <citation type="submission" date="2012-06" db="EMBL/GenBank/DDBJ databases">
        <title>Finished chromosome of genome of Microcoleus sp. PCC 7113.</title>
        <authorList>
            <consortium name="US DOE Joint Genome Institute"/>
            <person name="Gugger M."/>
            <person name="Coursin T."/>
            <person name="Rippka R."/>
            <person name="Tandeau De Marsac N."/>
            <person name="Huntemann M."/>
            <person name="Wei C.-L."/>
            <person name="Han J."/>
            <person name="Detter J.C."/>
            <person name="Han C."/>
            <person name="Tapia R."/>
            <person name="Chen A."/>
            <person name="Kyrpides N."/>
            <person name="Mavromatis K."/>
            <person name="Markowitz V."/>
            <person name="Szeto E."/>
            <person name="Ivanova N."/>
            <person name="Pagani I."/>
            <person name="Pati A."/>
            <person name="Goodwin L."/>
            <person name="Nordberg H.P."/>
            <person name="Cantor M.N."/>
            <person name="Hua S.X."/>
            <person name="Woyke T."/>
            <person name="Kerfeld C.A."/>
        </authorList>
    </citation>
    <scope>NUCLEOTIDE SEQUENCE [LARGE SCALE GENOMIC DNA]</scope>
    <source>
        <strain evidence="3 4">PCC 7113</strain>
    </source>
</reference>
<keyword evidence="4" id="KW-1185">Reference proteome</keyword>
<keyword evidence="1" id="KW-0732">Signal</keyword>
<dbReference type="RefSeq" id="WP_015185532.1">
    <property type="nucleotide sequence ID" value="NC_019738.1"/>
</dbReference>
<dbReference type="eggNOG" id="COG3103">
    <property type="taxonomic scope" value="Bacteria"/>
</dbReference>
<feature type="domain" description="SH3b" evidence="2">
    <location>
        <begin position="61"/>
        <end position="108"/>
    </location>
</feature>
<dbReference type="KEGG" id="mic:Mic7113_5778"/>
<evidence type="ECO:0000313" key="3">
    <source>
        <dbReference type="EMBL" id="AFZ21403.1"/>
    </source>
</evidence>
<sequence length="206" mass="21918">MKFKKNRWQILGVTALSSLGLAIFPKTSMANQAPSLSQTSDGYQVAQATGTSCREVDVNTALNVRQQPGGQVIGTLQNGQNVNISGEPMNGWVSISGPMDGYVFARYLNYCAGAAVPPQPMTQTPMAQTMPNPIAGERISTVPGSNCRRAVSPNLAVRSKPDGEVVGTLDENQRVFIANEGVNGWVPIETPISGFVRSDNLGYCGQ</sequence>